<accession>A0A2U3N1K2</accession>
<dbReference type="InParanoid" id="A0A2U3N1K2"/>
<organism evidence="2 3">
    <name type="scientific">Acinetobacter stercoris</name>
    <dbReference type="NCBI Taxonomy" id="2126983"/>
    <lineage>
        <taxon>Bacteria</taxon>
        <taxon>Pseudomonadati</taxon>
        <taxon>Pseudomonadota</taxon>
        <taxon>Gammaproteobacteria</taxon>
        <taxon>Moraxellales</taxon>
        <taxon>Moraxellaceae</taxon>
        <taxon>Acinetobacter</taxon>
    </lineage>
</organism>
<reference evidence="3" key="1">
    <citation type="submission" date="2018-03" db="EMBL/GenBank/DDBJ databases">
        <authorList>
            <person name="Blom J."/>
        </authorList>
    </citation>
    <scope>NUCLEOTIDE SEQUENCE [LARGE SCALE GENOMIC DNA]</scope>
    <source>
        <strain evidence="3">KPC-SM-21</strain>
    </source>
</reference>
<name>A0A2U3N1K2_9GAMM</name>
<evidence type="ECO:0000313" key="3">
    <source>
        <dbReference type="Proteomes" id="UP000245974"/>
    </source>
</evidence>
<feature type="domain" description="Peptidase M17 leucyl aminopeptidase N-terminal" evidence="1">
    <location>
        <begin position="54"/>
        <end position="165"/>
    </location>
</feature>
<proteinExistence type="predicted"/>
<dbReference type="InterPro" id="IPR008283">
    <property type="entry name" value="Peptidase_M17_N"/>
</dbReference>
<dbReference type="SUPFAM" id="SSF52949">
    <property type="entry name" value="Macro domain-like"/>
    <property type="match status" value="1"/>
</dbReference>
<dbReference type="OrthoDB" id="20531at2"/>
<protein>
    <recommendedName>
        <fullName evidence="1">Peptidase M17 leucyl aminopeptidase N-terminal domain-containing protein</fullName>
    </recommendedName>
</protein>
<dbReference type="AlphaFoldDB" id="A0A2U3N1K2"/>
<sequence>MAVNIKRQSIGKYQDLHIEIITWDGVSAEVELSCACLFHHEVGRDYFIGGLVDLDHALGGQLRQIREDGYFNADLYQTLLLDQPQTTLKAPNALLIGMGNPEDLSVEKIGNAVSIAFKTANQLGLESVAFAPGILDTGITPLPMLNQTMLQALKTAWETHHYLHQKGLVKQATVKHWVFDAGEHNFEDKAQEYVDLFF</sequence>
<keyword evidence="3" id="KW-1185">Reference proteome</keyword>
<dbReference type="GO" id="GO:0070006">
    <property type="term" value="F:metalloaminopeptidase activity"/>
    <property type="evidence" value="ECO:0007669"/>
    <property type="project" value="InterPro"/>
</dbReference>
<dbReference type="RefSeq" id="WP_121974978.1">
    <property type="nucleotide sequence ID" value="NZ_OOGT01000148.1"/>
</dbReference>
<dbReference type="GO" id="GO:0006508">
    <property type="term" value="P:proteolysis"/>
    <property type="evidence" value="ECO:0007669"/>
    <property type="project" value="InterPro"/>
</dbReference>
<dbReference type="Pfam" id="PF02789">
    <property type="entry name" value="Peptidase_M17_N"/>
    <property type="match status" value="1"/>
</dbReference>
<dbReference type="Proteomes" id="UP000245974">
    <property type="component" value="Unassembled WGS sequence"/>
</dbReference>
<dbReference type="InterPro" id="IPR043472">
    <property type="entry name" value="Macro_dom-like"/>
</dbReference>
<dbReference type="EMBL" id="OOGT01000148">
    <property type="protein sequence ID" value="SPL71557.1"/>
    <property type="molecule type" value="Genomic_DNA"/>
</dbReference>
<gene>
    <name evidence="2" type="ORF">KPC_2735</name>
</gene>
<evidence type="ECO:0000313" key="2">
    <source>
        <dbReference type="EMBL" id="SPL71557.1"/>
    </source>
</evidence>
<evidence type="ECO:0000259" key="1">
    <source>
        <dbReference type="Pfam" id="PF02789"/>
    </source>
</evidence>
<dbReference type="Gene3D" id="3.40.220.10">
    <property type="entry name" value="Leucine Aminopeptidase, subunit E, domain 1"/>
    <property type="match status" value="1"/>
</dbReference>